<evidence type="ECO:0000313" key="10">
    <source>
        <dbReference type="EMBL" id="OVA07044.1"/>
    </source>
</evidence>
<dbReference type="InterPro" id="IPR013083">
    <property type="entry name" value="Znf_RING/FYVE/PHD"/>
</dbReference>
<gene>
    <name evidence="10" type="ORF">BVC80_1117g43</name>
</gene>
<evidence type="ECO:0000259" key="9">
    <source>
        <dbReference type="PROSITE" id="PS51698"/>
    </source>
</evidence>
<evidence type="ECO:0000256" key="8">
    <source>
        <dbReference type="SAM" id="MobiDB-lite"/>
    </source>
</evidence>
<dbReference type="AlphaFoldDB" id="A0A200Q9D1"/>
<comment type="catalytic activity">
    <reaction evidence="1">
        <text>S-ubiquitinyl-[E2 ubiquitin-conjugating enzyme]-L-cysteine + [acceptor protein]-L-lysine = [E2 ubiquitin-conjugating enzyme]-L-cysteine + N(6)-ubiquitinyl-[acceptor protein]-L-lysine.</text>
        <dbReference type="EC" id="2.3.2.27"/>
    </reaction>
</comment>
<dbReference type="SMART" id="SM00185">
    <property type="entry name" value="ARM"/>
    <property type="match status" value="5"/>
</dbReference>
<dbReference type="InParanoid" id="A0A200Q9D1"/>
<dbReference type="PROSITE" id="PS51698">
    <property type="entry name" value="U_BOX"/>
    <property type="match status" value="1"/>
</dbReference>
<dbReference type="SMART" id="SM00504">
    <property type="entry name" value="Ubox"/>
    <property type="match status" value="1"/>
</dbReference>
<comment type="caution">
    <text evidence="10">The sequence shown here is derived from an EMBL/GenBank/DDBJ whole genome shotgun (WGS) entry which is preliminary data.</text>
</comment>
<comment type="pathway">
    <text evidence="2">Protein modification; protein ubiquitination.</text>
</comment>
<keyword evidence="4" id="KW-0808">Transferase</keyword>
<evidence type="ECO:0000256" key="6">
    <source>
        <dbReference type="ARBA" id="ARBA00022786"/>
    </source>
</evidence>
<dbReference type="SUPFAM" id="SSF48371">
    <property type="entry name" value="ARM repeat"/>
    <property type="match status" value="1"/>
</dbReference>
<dbReference type="InterPro" id="IPR058678">
    <property type="entry name" value="ARM_PUB"/>
</dbReference>
<dbReference type="InterPro" id="IPR016024">
    <property type="entry name" value="ARM-type_fold"/>
</dbReference>
<dbReference type="GO" id="GO:0016567">
    <property type="term" value="P:protein ubiquitination"/>
    <property type="evidence" value="ECO:0007669"/>
    <property type="project" value="UniProtKB-UniPathway"/>
</dbReference>
<evidence type="ECO:0000256" key="2">
    <source>
        <dbReference type="ARBA" id="ARBA00004906"/>
    </source>
</evidence>
<feature type="region of interest" description="Disordered" evidence="8">
    <location>
        <begin position="719"/>
        <end position="741"/>
    </location>
</feature>
<dbReference type="OrthoDB" id="10064100at2759"/>
<dbReference type="Pfam" id="PF04564">
    <property type="entry name" value="U-box"/>
    <property type="match status" value="1"/>
</dbReference>
<dbReference type="Gene3D" id="3.30.40.10">
    <property type="entry name" value="Zinc/RING finger domain, C3HC4 (zinc finger)"/>
    <property type="match status" value="1"/>
</dbReference>
<accession>A0A200Q9D1</accession>
<dbReference type="Gene3D" id="1.25.10.10">
    <property type="entry name" value="Leucine-rich Repeat Variant"/>
    <property type="match status" value="1"/>
</dbReference>
<feature type="repeat" description="ARM" evidence="7">
    <location>
        <begin position="559"/>
        <end position="589"/>
    </location>
</feature>
<dbReference type="CDD" id="cd16664">
    <property type="entry name" value="RING-Ubox_PUB"/>
    <property type="match status" value="1"/>
</dbReference>
<evidence type="ECO:0000256" key="4">
    <source>
        <dbReference type="ARBA" id="ARBA00022679"/>
    </source>
</evidence>
<dbReference type="InterPro" id="IPR011989">
    <property type="entry name" value="ARM-like"/>
</dbReference>
<feature type="domain" description="U-box" evidence="9">
    <location>
        <begin position="270"/>
        <end position="344"/>
    </location>
</feature>
<dbReference type="Proteomes" id="UP000195402">
    <property type="component" value="Unassembled WGS sequence"/>
</dbReference>
<dbReference type="InterPro" id="IPR045210">
    <property type="entry name" value="RING-Ubox_PUB"/>
</dbReference>
<evidence type="ECO:0000313" key="11">
    <source>
        <dbReference type="Proteomes" id="UP000195402"/>
    </source>
</evidence>
<dbReference type="PANTHER" id="PTHR23315">
    <property type="entry name" value="U BOX DOMAIN-CONTAINING"/>
    <property type="match status" value="1"/>
</dbReference>
<reference evidence="10 11" key="1">
    <citation type="journal article" date="2017" name="Mol. Plant">
        <title>The Genome of Medicinal Plant Macleaya cordata Provides New Insights into Benzylisoquinoline Alkaloids Metabolism.</title>
        <authorList>
            <person name="Liu X."/>
            <person name="Liu Y."/>
            <person name="Huang P."/>
            <person name="Ma Y."/>
            <person name="Qing Z."/>
            <person name="Tang Q."/>
            <person name="Cao H."/>
            <person name="Cheng P."/>
            <person name="Zheng Y."/>
            <person name="Yuan Z."/>
            <person name="Zhou Y."/>
            <person name="Liu J."/>
            <person name="Tang Z."/>
            <person name="Zhuo Y."/>
            <person name="Zhang Y."/>
            <person name="Yu L."/>
            <person name="Huang J."/>
            <person name="Yang P."/>
            <person name="Peng Q."/>
            <person name="Zhang J."/>
            <person name="Jiang W."/>
            <person name="Zhang Z."/>
            <person name="Lin K."/>
            <person name="Ro D.K."/>
            <person name="Chen X."/>
            <person name="Xiong X."/>
            <person name="Shang Y."/>
            <person name="Huang S."/>
            <person name="Zeng J."/>
        </authorList>
    </citation>
    <scope>NUCLEOTIDE SEQUENCE [LARGE SCALE GENOMIC DNA]</scope>
    <source>
        <strain evidence="11">cv. BLH2017</strain>
        <tissue evidence="10">Root</tissue>
    </source>
</reference>
<dbReference type="InterPro" id="IPR003613">
    <property type="entry name" value="Ubox_domain"/>
</dbReference>
<dbReference type="UniPathway" id="UPA00143"/>
<keyword evidence="6" id="KW-0833">Ubl conjugation pathway</keyword>
<dbReference type="SUPFAM" id="SSF57850">
    <property type="entry name" value="RING/U-box"/>
    <property type="match status" value="1"/>
</dbReference>
<keyword evidence="11" id="KW-1185">Reference proteome</keyword>
<dbReference type="STRING" id="56857.A0A200Q9D1"/>
<dbReference type="PANTHER" id="PTHR23315:SF240">
    <property type="entry name" value="U-BOX DOMAIN-CONTAINING PROTEIN 5"/>
    <property type="match status" value="1"/>
</dbReference>
<dbReference type="GO" id="GO:0061630">
    <property type="term" value="F:ubiquitin protein ligase activity"/>
    <property type="evidence" value="ECO:0007669"/>
    <property type="project" value="UniProtKB-EC"/>
</dbReference>
<dbReference type="Pfam" id="PF25598">
    <property type="entry name" value="ARM_PUB"/>
    <property type="match status" value="1"/>
</dbReference>
<organism evidence="10 11">
    <name type="scientific">Macleaya cordata</name>
    <name type="common">Five-seeded plume-poppy</name>
    <name type="synonym">Bocconia cordata</name>
    <dbReference type="NCBI Taxonomy" id="56857"/>
    <lineage>
        <taxon>Eukaryota</taxon>
        <taxon>Viridiplantae</taxon>
        <taxon>Streptophyta</taxon>
        <taxon>Embryophyta</taxon>
        <taxon>Tracheophyta</taxon>
        <taxon>Spermatophyta</taxon>
        <taxon>Magnoliopsida</taxon>
        <taxon>Ranunculales</taxon>
        <taxon>Papaveraceae</taxon>
        <taxon>Papaveroideae</taxon>
        <taxon>Macleaya</taxon>
    </lineage>
</organism>
<dbReference type="FunCoup" id="A0A200Q9D1">
    <property type="interactions" value="1099"/>
</dbReference>
<dbReference type="FunFam" id="3.30.40.10:FF:000114">
    <property type="entry name" value="RING-type E3 ubiquitin transferase"/>
    <property type="match status" value="1"/>
</dbReference>
<evidence type="ECO:0000256" key="7">
    <source>
        <dbReference type="PROSITE-ProRule" id="PRU00259"/>
    </source>
</evidence>
<dbReference type="InterPro" id="IPR000225">
    <property type="entry name" value="Armadillo"/>
</dbReference>
<evidence type="ECO:0000256" key="3">
    <source>
        <dbReference type="ARBA" id="ARBA00012483"/>
    </source>
</evidence>
<dbReference type="OMA" id="TCPRTHI"/>
<name>A0A200Q9D1_MACCD</name>
<dbReference type="EMBL" id="MVGT01002651">
    <property type="protein sequence ID" value="OVA07044.1"/>
    <property type="molecule type" value="Genomic_DNA"/>
</dbReference>
<dbReference type="PROSITE" id="PS50176">
    <property type="entry name" value="ARM_REPEAT"/>
    <property type="match status" value="1"/>
</dbReference>
<dbReference type="EC" id="2.3.2.27" evidence="3"/>
<evidence type="ECO:0000256" key="1">
    <source>
        <dbReference type="ARBA" id="ARBA00000900"/>
    </source>
</evidence>
<keyword evidence="5" id="KW-0677">Repeat</keyword>
<evidence type="ECO:0000256" key="5">
    <source>
        <dbReference type="ARBA" id="ARBA00022737"/>
    </source>
</evidence>
<sequence>MENDAAKGPHELPYSCGIKVHRLMCIELSEFVDRISKIFPAIESAQPRCSSGIEALCSLNIAMEKAKSLIQHCTECSKLYLAITGNTIILRCERVRNALEESLCQIQNMVPLLLAAQISGIVDDLRDAKFSMESSDEKAGKVVLSLLRQASDSTEAAELEAFQIAALSLRITSQKALLIEKRSIKKLLDKVRSTDQTKERILNYLLYLLMKYGKLIRVEQTGNASAQCEDSCSITNSVQNNAVCDESIEPEPVVGHKQSEVRTNSSSKLVPPEEFRCPISLRLMHDPVIIASGQTFERVWIEKWFSDGHDTCPKTQRQLPHLSIIPNSAMKDIILKWCRKHGISIPNPCSQPIPAAILSWKSSSSSSITSLGSSLNDLCVPTRIDVSCVSVGSSDASWGSDFPQSKIVDSLSLGSAQMNDGCHTHQSSANICEGVNSSFLSEFTAIPWESQCKAMGDVKNHLKDNNQACYSMLSDNLFDSLIQFLKEARERCDVEAQRVGAQVLLAFVSKSGSGLPSLYEDLFHLLASFLDSEIAEEALAIMQVLSCDEYCKSKVVDAGALPSILRILDSQIRELYAPAVKILHNLTSNSNIRSHILQMECIPRLISFLSDSSLAEYCVKILNDLCNTEEGRIAVAEANGCIASITELLETGTHEQQEHSLAVLLSLCSHQFEYCLLVLKEGVIPPLVNISVNGNTKGKENAIQLLRLLRDIRHNDSLENSLPSAESRPELPSVLSTHSTEKQSYSKASGFFGRRLRIFTKPRSLALV</sequence>
<proteinExistence type="predicted"/>
<protein>
    <recommendedName>
        <fullName evidence="3">RING-type E3 ubiquitin transferase</fullName>
        <ecNumber evidence="3">2.3.2.27</ecNumber>
    </recommendedName>
</protein>